<organism evidence="4 5">
    <name type="scientific">Obba rivulosa</name>
    <dbReference type="NCBI Taxonomy" id="1052685"/>
    <lineage>
        <taxon>Eukaryota</taxon>
        <taxon>Fungi</taxon>
        <taxon>Dikarya</taxon>
        <taxon>Basidiomycota</taxon>
        <taxon>Agaricomycotina</taxon>
        <taxon>Agaricomycetes</taxon>
        <taxon>Polyporales</taxon>
        <taxon>Gelatoporiaceae</taxon>
        <taxon>Obba</taxon>
    </lineage>
</organism>
<dbReference type="InterPro" id="IPR051325">
    <property type="entry name" value="Nudix_hydrolase_domain"/>
</dbReference>
<dbReference type="PROSITE" id="PS51462">
    <property type="entry name" value="NUDIX"/>
    <property type="match status" value="1"/>
</dbReference>
<sequence>MSSPAIPDSFWFSSDFMLGSGMVIIQPSTGKVVVLYESVDNYWFLPKGRKDIGETLEQAALREAYEESGYRVEFLPLFMPTNAPPPPASPHALRDLPVMEPFYISTCTWRPRRHRTGPGAQGGEYLTFWYVGQIPEDAVHHSNTGMANEQNYQTRLVSIEDALKALDHRDYPFEHHLVSTAYDLWQQTQQILTETPT</sequence>
<dbReference type="GO" id="GO:0004081">
    <property type="term" value="F:bis(5'-nucleosyl)-tetraphosphatase (asymmetrical) activity"/>
    <property type="evidence" value="ECO:0007669"/>
    <property type="project" value="TreeGrafter"/>
</dbReference>
<dbReference type="PRINTS" id="PR00502">
    <property type="entry name" value="NUDIXFAMILY"/>
</dbReference>
<evidence type="ECO:0000256" key="1">
    <source>
        <dbReference type="ARBA" id="ARBA00022801"/>
    </source>
</evidence>
<protein>
    <recommendedName>
        <fullName evidence="3">Nudix hydrolase domain-containing protein</fullName>
    </recommendedName>
</protein>
<dbReference type="InterPro" id="IPR020084">
    <property type="entry name" value="NUDIX_hydrolase_CS"/>
</dbReference>
<dbReference type="PANTHER" id="PTHR21340">
    <property type="entry name" value="DIADENOSINE 5,5-P1,P4-TETRAPHOSPHATE PYROPHOSPHOHYDROLASE MUTT"/>
    <property type="match status" value="1"/>
</dbReference>
<dbReference type="CDD" id="cd02883">
    <property type="entry name" value="NUDIX_Hydrolase"/>
    <property type="match status" value="1"/>
</dbReference>
<gene>
    <name evidence="4" type="ORF">OBBRIDRAFT_791116</name>
</gene>
<dbReference type="EMBL" id="KV722367">
    <property type="protein sequence ID" value="OCH92522.1"/>
    <property type="molecule type" value="Genomic_DNA"/>
</dbReference>
<dbReference type="OrthoDB" id="276276at2759"/>
<dbReference type="Proteomes" id="UP000250043">
    <property type="component" value="Unassembled WGS sequence"/>
</dbReference>
<evidence type="ECO:0000256" key="2">
    <source>
        <dbReference type="RuleBase" id="RU003476"/>
    </source>
</evidence>
<dbReference type="InterPro" id="IPR020476">
    <property type="entry name" value="Nudix_hydrolase"/>
</dbReference>
<feature type="domain" description="Nudix hydrolase" evidence="3">
    <location>
        <begin position="15"/>
        <end position="179"/>
    </location>
</feature>
<dbReference type="PANTHER" id="PTHR21340:SF0">
    <property type="entry name" value="BIS(5'-NUCLEOSYL)-TETRAPHOSPHATASE [ASYMMETRICAL]"/>
    <property type="match status" value="1"/>
</dbReference>
<accession>A0A8E2B2N1</accession>
<keyword evidence="5" id="KW-1185">Reference proteome</keyword>
<evidence type="ECO:0000313" key="5">
    <source>
        <dbReference type="Proteomes" id="UP000250043"/>
    </source>
</evidence>
<dbReference type="Gene3D" id="3.90.79.10">
    <property type="entry name" value="Nucleoside Triphosphate Pyrophosphohydrolase"/>
    <property type="match status" value="1"/>
</dbReference>
<proteinExistence type="inferred from homology"/>
<comment type="similarity">
    <text evidence="2">Belongs to the Nudix hydrolase family.</text>
</comment>
<keyword evidence="1 2" id="KW-0378">Hydrolase</keyword>
<dbReference type="AlphaFoldDB" id="A0A8E2B2N1"/>
<dbReference type="SUPFAM" id="SSF55811">
    <property type="entry name" value="Nudix"/>
    <property type="match status" value="1"/>
</dbReference>
<evidence type="ECO:0000313" key="4">
    <source>
        <dbReference type="EMBL" id="OCH92522.1"/>
    </source>
</evidence>
<evidence type="ECO:0000259" key="3">
    <source>
        <dbReference type="PROSITE" id="PS51462"/>
    </source>
</evidence>
<dbReference type="GO" id="GO:0006167">
    <property type="term" value="P:AMP biosynthetic process"/>
    <property type="evidence" value="ECO:0007669"/>
    <property type="project" value="TreeGrafter"/>
</dbReference>
<dbReference type="Pfam" id="PF00293">
    <property type="entry name" value="NUDIX"/>
    <property type="match status" value="1"/>
</dbReference>
<dbReference type="GO" id="GO:0006754">
    <property type="term" value="P:ATP biosynthetic process"/>
    <property type="evidence" value="ECO:0007669"/>
    <property type="project" value="TreeGrafter"/>
</dbReference>
<dbReference type="PROSITE" id="PS00893">
    <property type="entry name" value="NUDIX_BOX"/>
    <property type="match status" value="1"/>
</dbReference>
<dbReference type="InterPro" id="IPR015797">
    <property type="entry name" value="NUDIX_hydrolase-like_dom_sf"/>
</dbReference>
<name>A0A8E2B2N1_9APHY</name>
<dbReference type="InterPro" id="IPR000086">
    <property type="entry name" value="NUDIX_hydrolase_dom"/>
</dbReference>
<reference evidence="4 5" key="1">
    <citation type="submission" date="2016-07" db="EMBL/GenBank/DDBJ databases">
        <title>Draft genome of the white-rot fungus Obba rivulosa 3A-2.</title>
        <authorList>
            <consortium name="DOE Joint Genome Institute"/>
            <person name="Miettinen O."/>
            <person name="Riley R."/>
            <person name="Acob R."/>
            <person name="Barry K."/>
            <person name="Cullen D."/>
            <person name="De Vries R."/>
            <person name="Hainaut M."/>
            <person name="Hatakka A."/>
            <person name="Henrissat B."/>
            <person name="Hilden K."/>
            <person name="Kuo R."/>
            <person name="Labutti K."/>
            <person name="Lipzen A."/>
            <person name="Makela M.R."/>
            <person name="Sandor L."/>
            <person name="Spatafora J.W."/>
            <person name="Grigoriev I.V."/>
            <person name="Hibbett D.S."/>
        </authorList>
    </citation>
    <scope>NUCLEOTIDE SEQUENCE [LARGE SCALE GENOMIC DNA]</scope>
    <source>
        <strain evidence="4 5">3A-2</strain>
    </source>
</reference>